<evidence type="ECO:0000313" key="2">
    <source>
        <dbReference type="Proteomes" id="UP000887563"/>
    </source>
</evidence>
<name>A0A914L970_MELIC</name>
<evidence type="ECO:0000256" key="1">
    <source>
        <dbReference type="SAM" id="MobiDB-lite"/>
    </source>
</evidence>
<organism evidence="2 3">
    <name type="scientific">Meloidogyne incognita</name>
    <name type="common">Southern root-knot nematode worm</name>
    <name type="synonym">Oxyuris incognita</name>
    <dbReference type="NCBI Taxonomy" id="6306"/>
    <lineage>
        <taxon>Eukaryota</taxon>
        <taxon>Metazoa</taxon>
        <taxon>Ecdysozoa</taxon>
        <taxon>Nematoda</taxon>
        <taxon>Chromadorea</taxon>
        <taxon>Rhabditida</taxon>
        <taxon>Tylenchina</taxon>
        <taxon>Tylenchomorpha</taxon>
        <taxon>Tylenchoidea</taxon>
        <taxon>Meloidogynidae</taxon>
        <taxon>Meloidogyninae</taxon>
        <taxon>Meloidogyne</taxon>
        <taxon>Meloidogyne incognita group</taxon>
    </lineage>
</organism>
<protein>
    <submittedName>
        <fullName evidence="3">Uncharacterized protein</fullName>
    </submittedName>
</protein>
<accession>A0A914L970</accession>
<proteinExistence type="predicted"/>
<dbReference type="WBParaSite" id="Minc3s00335g10430">
    <property type="protein sequence ID" value="Minc3s00335g10430"/>
    <property type="gene ID" value="Minc3s00335g10430"/>
</dbReference>
<dbReference type="AlphaFoldDB" id="A0A914L970"/>
<keyword evidence="2" id="KW-1185">Reference proteome</keyword>
<reference evidence="3" key="1">
    <citation type="submission" date="2022-11" db="UniProtKB">
        <authorList>
            <consortium name="WormBaseParasite"/>
        </authorList>
    </citation>
    <scope>IDENTIFICATION</scope>
</reference>
<dbReference type="Proteomes" id="UP000887563">
    <property type="component" value="Unplaced"/>
</dbReference>
<evidence type="ECO:0000313" key="3">
    <source>
        <dbReference type="WBParaSite" id="Minc3s00335g10430"/>
    </source>
</evidence>
<feature type="region of interest" description="Disordered" evidence="1">
    <location>
        <begin position="32"/>
        <end position="52"/>
    </location>
</feature>
<sequence>MSLVIGKIVDGIEESAVDPEVEHSCILHQCTGSAPWTKGSGLGENNKDNAVN</sequence>